<name>A0A4Y1WZ69_9BACT</name>
<dbReference type="RefSeq" id="WP_141428066.1">
    <property type="nucleotide sequence ID" value="NZ_AP019736.1"/>
</dbReference>
<dbReference type="CDD" id="cd00586">
    <property type="entry name" value="4HBT"/>
    <property type="match status" value="1"/>
</dbReference>
<dbReference type="InterPro" id="IPR029069">
    <property type="entry name" value="HotDog_dom_sf"/>
</dbReference>
<accession>A0A4Y1WZ69</accession>
<gene>
    <name evidence="1" type="ORF">A5CPEGH6_08680</name>
</gene>
<reference evidence="2" key="1">
    <citation type="submission" date="2019-06" db="EMBL/GenBank/DDBJ databases">
        <title>Alistipes onderdonkii subsp. vulgaris subsp. nov., Alistipes dispar sp. nov. and Alistipes communis sp. nov., isolated from human faeces, and creation of Alistipes onderdonkii subsp. onderdonkii subsp. nov.</title>
        <authorList>
            <person name="Sakamoto M."/>
            <person name="Ikeyama N."/>
            <person name="Ogata Y."/>
            <person name="Suda W."/>
            <person name="Iino T."/>
            <person name="Hattori M."/>
            <person name="Ohkuma M."/>
        </authorList>
    </citation>
    <scope>NUCLEOTIDE SEQUENCE [LARGE SCALE GENOMIC DNA]</scope>
    <source>
        <strain evidence="2">5CPEGH6</strain>
    </source>
</reference>
<dbReference type="Proteomes" id="UP000319374">
    <property type="component" value="Chromosome"/>
</dbReference>
<dbReference type="KEGG" id="ada:A5CPEGH6_08680"/>
<dbReference type="EMBL" id="AP019736">
    <property type="protein sequence ID" value="BBL06230.1"/>
    <property type="molecule type" value="Genomic_DNA"/>
</dbReference>
<dbReference type="GeneID" id="98672847"/>
<dbReference type="Pfam" id="PF13279">
    <property type="entry name" value="4HBT_2"/>
    <property type="match status" value="1"/>
</dbReference>
<dbReference type="AlphaFoldDB" id="A0A4Y1WZ69"/>
<evidence type="ECO:0000313" key="1">
    <source>
        <dbReference type="EMBL" id="BBL06230.1"/>
    </source>
</evidence>
<organism evidence="1 2">
    <name type="scientific">Alistipes dispar</name>
    <dbReference type="NCBI Taxonomy" id="2585119"/>
    <lineage>
        <taxon>Bacteria</taxon>
        <taxon>Pseudomonadati</taxon>
        <taxon>Bacteroidota</taxon>
        <taxon>Bacteroidia</taxon>
        <taxon>Bacteroidales</taxon>
        <taxon>Rikenellaceae</taxon>
        <taxon>Alistipes</taxon>
    </lineage>
</organism>
<dbReference type="OrthoDB" id="9791529at2"/>
<proteinExistence type="predicted"/>
<keyword evidence="2" id="KW-1185">Reference proteome</keyword>
<dbReference type="Gene3D" id="3.10.129.10">
    <property type="entry name" value="Hotdog Thioesterase"/>
    <property type="match status" value="1"/>
</dbReference>
<dbReference type="SUPFAM" id="SSF54637">
    <property type="entry name" value="Thioesterase/thiol ester dehydrase-isomerase"/>
    <property type="match status" value="1"/>
</dbReference>
<evidence type="ECO:0000313" key="2">
    <source>
        <dbReference type="Proteomes" id="UP000319374"/>
    </source>
</evidence>
<sequence length="131" mass="14958">MGRVLETPVQKRFSDLDPFRHVNNVAQQSYFDVGKTDFYARVLGEEVLLGDLRVVTVSTSTSYMGQVRMHDDVRVTTTCEKVGNKSMTLFQRLVVDGEVRSESRSVLVVFDFVRQESRPVPDAWRARLTAE</sequence>
<protein>
    <submittedName>
        <fullName evidence="1">4-hydroxybenzoyl-CoA thioesterase</fullName>
    </submittedName>
</protein>